<keyword evidence="3" id="KW-1185">Reference proteome</keyword>
<dbReference type="Proteomes" id="UP001371456">
    <property type="component" value="Unassembled WGS sequence"/>
</dbReference>
<dbReference type="PANTHER" id="PTHR33233">
    <property type="entry name" value="ENDONUCLEASE/EXONUCLEASE/PHOSPHATASE"/>
    <property type="match status" value="1"/>
</dbReference>
<dbReference type="Pfam" id="PF14111">
    <property type="entry name" value="DUF4283"/>
    <property type="match status" value="1"/>
</dbReference>
<reference evidence="2 3" key="1">
    <citation type="submission" date="2024-02" db="EMBL/GenBank/DDBJ databases">
        <title>de novo genome assembly of Solanum bulbocastanum strain 11H21.</title>
        <authorList>
            <person name="Hosaka A.J."/>
        </authorList>
    </citation>
    <scope>NUCLEOTIDE SEQUENCE [LARGE SCALE GENOMIC DNA]</scope>
    <source>
        <tissue evidence="2">Young leaves</tissue>
    </source>
</reference>
<protein>
    <recommendedName>
        <fullName evidence="1">DUF4283 domain-containing protein</fullName>
    </recommendedName>
</protein>
<dbReference type="AlphaFoldDB" id="A0AAN8TI74"/>
<comment type="caution">
    <text evidence="2">The sequence shown here is derived from an EMBL/GenBank/DDBJ whole genome shotgun (WGS) entry which is preliminary data.</text>
</comment>
<evidence type="ECO:0000259" key="1">
    <source>
        <dbReference type="Pfam" id="PF14111"/>
    </source>
</evidence>
<feature type="domain" description="DUF4283" evidence="1">
    <location>
        <begin position="76"/>
        <end position="119"/>
    </location>
</feature>
<proteinExistence type="predicted"/>
<evidence type="ECO:0000313" key="2">
    <source>
        <dbReference type="EMBL" id="KAK6784251.1"/>
    </source>
</evidence>
<dbReference type="InterPro" id="IPR025558">
    <property type="entry name" value="DUF4283"/>
</dbReference>
<name>A0AAN8TI74_SOLBU</name>
<dbReference type="EMBL" id="JBANQN010000007">
    <property type="protein sequence ID" value="KAK6784251.1"/>
    <property type="molecule type" value="Genomic_DNA"/>
</dbReference>
<sequence length="201" mass="23173">MIAANKEKGKTIVNEQWPELSKQRKTGSGSQQILLGSNGIVTQGKPNNTQRTLELNGEDGKKPWVNLFATNRLVTRDGYFVVRFANEEERDMVLFLRPHHLLRRPVIMKPWVLEFNFKEEILTTIPLWGQEQRKEWIPTTNKEQGIGKVQVEDNQQEKSDNEKEETLQGQDNGRLLDIELLSKKNVGTIKIQGKNRAWNQG</sequence>
<evidence type="ECO:0000313" key="3">
    <source>
        <dbReference type="Proteomes" id="UP001371456"/>
    </source>
</evidence>
<dbReference type="PANTHER" id="PTHR33233:SF17">
    <property type="entry name" value="DUF4283 DOMAIN-CONTAINING PROTEIN"/>
    <property type="match status" value="1"/>
</dbReference>
<organism evidence="2 3">
    <name type="scientific">Solanum bulbocastanum</name>
    <name type="common">Wild potato</name>
    <dbReference type="NCBI Taxonomy" id="147425"/>
    <lineage>
        <taxon>Eukaryota</taxon>
        <taxon>Viridiplantae</taxon>
        <taxon>Streptophyta</taxon>
        <taxon>Embryophyta</taxon>
        <taxon>Tracheophyta</taxon>
        <taxon>Spermatophyta</taxon>
        <taxon>Magnoliopsida</taxon>
        <taxon>eudicotyledons</taxon>
        <taxon>Gunneridae</taxon>
        <taxon>Pentapetalae</taxon>
        <taxon>asterids</taxon>
        <taxon>lamiids</taxon>
        <taxon>Solanales</taxon>
        <taxon>Solanaceae</taxon>
        <taxon>Solanoideae</taxon>
        <taxon>Solaneae</taxon>
        <taxon>Solanum</taxon>
    </lineage>
</organism>
<accession>A0AAN8TI74</accession>
<gene>
    <name evidence="2" type="ORF">RDI58_017705</name>
</gene>